<dbReference type="PANTHER" id="PTHR10730:SF53">
    <property type="entry name" value="GLYCOSYLTRANSFERASE 25 FAMILY MEMBER"/>
    <property type="match status" value="1"/>
</dbReference>
<keyword evidence="2" id="KW-0328">Glycosyltransferase</keyword>
<feature type="chain" id="PRO_5043833719" description="Glycosyl transferase family 25 domain-containing protein" evidence="4">
    <location>
        <begin position="22"/>
        <end position="508"/>
    </location>
</feature>
<feature type="signal peptide" evidence="4">
    <location>
        <begin position="1"/>
        <end position="21"/>
    </location>
</feature>
<feature type="domain" description="Glycosyl transferase family 25" evidence="5">
    <location>
        <begin position="303"/>
        <end position="446"/>
    </location>
</feature>
<dbReference type="InterPro" id="IPR029044">
    <property type="entry name" value="Nucleotide-diphossugar_trans"/>
</dbReference>
<evidence type="ECO:0000256" key="4">
    <source>
        <dbReference type="SAM" id="SignalP"/>
    </source>
</evidence>
<reference evidence="6 7" key="1">
    <citation type="submission" date="2023-03" db="EMBL/GenBank/DDBJ databases">
        <title>Genome insight into feeding habits of ladybird beetles.</title>
        <authorList>
            <person name="Li H.-S."/>
            <person name="Huang Y.-H."/>
            <person name="Pang H."/>
        </authorList>
    </citation>
    <scope>NUCLEOTIDE SEQUENCE [LARGE SCALE GENOMIC DNA]</scope>
    <source>
        <strain evidence="6">SYSU_2023b</strain>
        <tissue evidence="6">Whole body</tissue>
    </source>
</reference>
<protein>
    <recommendedName>
        <fullName evidence="5">Glycosyl transferase family 25 domain-containing protein</fullName>
    </recommendedName>
</protein>
<dbReference type="PANTHER" id="PTHR10730">
    <property type="entry name" value="PROCOLLAGEN-LYSINE,2-OXOGLUTARATE 5-DIOXYGENASE/GLYCOSYLTRANSFERASE 25 FAMILY MEMBER"/>
    <property type="match status" value="1"/>
</dbReference>
<evidence type="ECO:0000256" key="2">
    <source>
        <dbReference type="ARBA" id="ARBA00022676"/>
    </source>
</evidence>
<evidence type="ECO:0000256" key="1">
    <source>
        <dbReference type="ARBA" id="ARBA00006721"/>
    </source>
</evidence>
<dbReference type="Gene3D" id="3.90.550.10">
    <property type="entry name" value="Spore Coat Polysaccharide Biosynthesis Protein SpsA, Chain A"/>
    <property type="match status" value="1"/>
</dbReference>
<keyword evidence="7" id="KW-1185">Reference proteome</keyword>
<keyword evidence="3" id="KW-0808">Transferase</keyword>
<dbReference type="GO" id="GO:0050211">
    <property type="term" value="F:procollagen galactosyltransferase activity"/>
    <property type="evidence" value="ECO:0007669"/>
    <property type="project" value="TreeGrafter"/>
</dbReference>
<dbReference type="InterPro" id="IPR050757">
    <property type="entry name" value="Collagen_mod_GT25"/>
</dbReference>
<evidence type="ECO:0000259" key="5">
    <source>
        <dbReference type="Pfam" id="PF01755"/>
    </source>
</evidence>
<evidence type="ECO:0000313" key="7">
    <source>
        <dbReference type="Proteomes" id="UP001431783"/>
    </source>
</evidence>
<sequence>MVIMKLLPVILLFYLFNSVIAVNKNPTVFISILARNKAHTLPYFLSYLQNLRYPKERLSLWIQSDHNSDNTIEILKVWISSVQHLYHSIITDFDEKPNLYVGEDGPGHWTEERFRNVIDMRESALNHARKIWADYYWTIDCDVFLTNPDTLNYMISKDYVVVAPMLKSGELYSNFWYGMTSDYYYYRTEEYKPILYRENKGCFDVPMIHSCVLINLKTIESDYLTYVPTKIPNFDGPTDDIIAFAISANRSGISLHVCNEDEFGFITTPLEKDDNISIDEEQVISIKLDILTIEDEINVVEPLKKELNETSLKSLSFMPDFVDPYHKRPMTLGEIGCFLSHFNIWKEIVAKKYKTSLILEDDIRFEPYFRMKVHNLMNEINVRPDWDLIYFGRKRLQESSEPWVKGAHMLVEAGYSYWTLGYALSLQGAHKLLDGDPLSRLVPVDEYIPILFDKHPQSNYKEYFPRRDLVALSAAPLLLYPIHYTGETGYISDTEDSKIIHRHEKEDL</sequence>
<dbReference type="Pfam" id="PF01755">
    <property type="entry name" value="Glyco_transf_25"/>
    <property type="match status" value="1"/>
</dbReference>
<organism evidence="6 7">
    <name type="scientific">Henosepilachna vigintioctopunctata</name>
    <dbReference type="NCBI Taxonomy" id="420089"/>
    <lineage>
        <taxon>Eukaryota</taxon>
        <taxon>Metazoa</taxon>
        <taxon>Ecdysozoa</taxon>
        <taxon>Arthropoda</taxon>
        <taxon>Hexapoda</taxon>
        <taxon>Insecta</taxon>
        <taxon>Pterygota</taxon>
        <taxon>Neoptera</taxon>
        <taxon>Endopterygota</taxon>
        <taxon>Coleoptera</taxon>
        <taxon>Polyphaga</taxon>
        <taxon>Cucujiformia</taxon>
        <taxon>Coccinelloidea</taxon>
        <taxon>Coccinellidae</taxon>
        <taxon>Epilachninae</taxon>
        <taxon>Epilachnini</taxon>
        <taxon>Henosepilachna</taxon>
    </lineage>
</organism>
<dbReference type="EMBL" id="JARQZJ010000066">
    <property type="protein sequence ID" value="KAK9880917.1"/>
    <property type="molecule type" value="Genomic_DNA"/>
</dbReference>
<evidence type="ECO:0000256" key="3">
    <source>
        <dbReference type="ARBA" id="ARBA00022679"/>
    </source>
</evidence>
<dbReference type="SUPFAM" id="SSF53448">
    <property type="entry name" value="Nucleotide-diphospho-sugar transferases"/>
    <property type="match status" value="1"/>
</dbReference>
<keyword evidence="4" id="KW-0732">Signal</keyword>
<dbReference type="InterPro" id="IPR002654">
    <property type="entry name" value="Glyco_trans_25"/>
</dbReference>
<dbReference type="Pfam" id="PF13704">
    <property type="entry name" value="Glyco_tranf_2_4"/>
    <property type="match status" value="1"/>
</dbReference>
<comment type="similarity">
    <text evidence="1">Belongs to the glycosyltransferase 25 family.</text>
</comment>
<gene>
    <name evidence="6" type="ORF">WA026_013250</name>
</gene>
<evidence type="ECO:0000313" key="6">
    <source>
        <dbReference type="EMBL" id="KAK9880917.1"/>
    </source>
</evidence>
<name>A0AAW1UB13_9CUCU</name>
<accession>A0AAW1UB13</accession>
<comment type="caution">
    <text evidence="6">The sequence shown here is derived from an EMBL/GenBank/DDBJ whole genome shotgun (WGS) entry which is preliminary data.</text>
</comment>
<dbReference type="CDD" id="cd06532">
    <property type="entry name" value="Glyco_transf_25"/>
    <property type="match status" value="1"/>
</dbReference>
<proteinExistence type="inferred from homology"/>
<dbReference type="AlphaFoldDB" id="A0AAW1UB13"/>
<dbReference type="Proteomes" id="UP001431783">
    <property type="component" value="Unassembled WGS sequence"/>
</dbReference>